<dbReference type="InterPro" id="IPR005183">
    <property type="entry name" value="DUF305_CopM-like"/>
</dbReference>
<keyword evidence="2" id="KW-0472">Membrane</keyword>
<dbReference type="Pfam" id="PF03713">
    <property type="entry name" value="DUF305"/>
    <property type="match status" value="1"/>
</dbReference>
<keyword evidence="2" id="KW-0812">Transmembrane</keyword>
<evidence type="ECO:0000259" key="3">
    <source>
        <dbReference type="Pfam" id="PF03713"/>
    </source>
</evidence>
<dbReference type="EMBL" id="BONO01000011">
    <property type="protein sequence ID" value="GIG36327.1"/>
    <property type="molecule type" value="Genomic_DNA"/>
</dbReference>
<comment type="caution">
    <text evidence="4">The sequence shown here is derived from an EMBL/GenBank/DDBJ whole genome shotgun (WGS) entry which is preliminary data.</text>
</comment>
<dbReference type="PANTHER" id="PTHR36933:SF1">
    <property type="entry name" value="SLL0788 PROTEIN"/>
    <property type="match status" value="1"/>
</dbReference>
<dbReference type="PANTHER" id="PTHR36933">
    <property type="entry name" value="SLL0788 PROTEIN"/>
    <property type="match status" value="1"/>
</dbReference>
<dbReference type="InterPro" id="IPR012347">
    <property type="entry name" value="Ferritin-like"/>
</dbReference>
<gene>
    <name evidence="4" type="ORF">Cpa01nite_17080</name>
</gene>
<organism evidence="4 5">
    <name type="scientific">Cellulomonas pakistanensis</name>
    <dbReference type="NCBI Taxonomy" id="992287"/>
    <lineage>
        <taxon>Bacteria</taxon>
        <taxon>Bacillati</taxon>
        <taxon>Actinomycetota</taxon>
        <taxon>Actinomycetes</taxon>
        <taxon>Micrococcales</taxon>
        <taxon>Cellulomonadaceae</taxon>
        <taxon>Cellulomonas</taxon>
    </lineage>
</organism>
<evidence type="ECO:0000313" key="5">
    <source>
        <dbReference type="Proteomes" id="UP000642125"/>
    </source>
</evidence>
<dbReference type="AlphaFoldDB" id="A0A919U6S9"/>
<name>A0A919U6S9_9CELL</name>
<dbReference type="Proteomes" id="UP000642125">
    <property type="component" value="Unassembled WGS sequence"/>
</dbReference>
<evidence type="ECO:0000256" key="2">
    <source>
        <dbReference type="SAM" id="Phobius"/>
    </source>
</evidence>
<dbReference type="Gene3D" id="1.20.1260.10">
    <property type="match status" value="1"/>
</dbReference>
<feature type="region of interest" description="Disordered" evidence="1">
    <location>
        <begin position="1"/>
        <end position="28"/>
    </location>
</feature>
<proteinExistence type="predicted"/>
<protein>
    <recommendedName>
        <fullName evidence="3">DUF305 domain-containing protein</fullName>
    </recommendedName>
</protein>
<keyword evidence="5" id="KW-1185">Reference proteome</keyword>
<evidence type="ECO:0000256" key="1">
    <source>
        <dbReference type="SAM" id="MobiDB-lite"/>
    </source>
</evidence>
<accession>A0A919U6S9</accession>
<feature type="domain" description="DUF305" evidence="3">
    <location>
        <begin position="70"/>
        <end position="236"/>
    </location>
</feature>
<keyword evidence="2" id="KW-1133">Transmembrane helix</keyword>
<reference evidence="4" key="1">
    <citation type="submission" date="2021-01" db="EMBL/GenBank/DDBJ databases">
        <title>Whole genome shotgun sequence of Cellulomonas pakistanensis NBRC 110800.</title>
        <authorList>
            <person name="Komaki H."/>
            <person name="Tamura T."/>
        </authorList>
    </citation>
    <scope>NUCLEOTIDE SEQUENCE</scope>
    <source>
        <strain evidence="4">NBRC 110800</strain>
    </source>
</reference>
<evidence type="ECO:0000313" key="4">
    <source>
        <dbReference type="EMBL" id="GIG36327.1"/>
    </source>
</evidence>
<feature type="transmembrane region" description="Helical" evidence="2">
    <location>
        <begin position="35"/>
        <end position="56"/>
    </location>
</feature>
<sequence>MLERRGHARVTSQDPQADAPVAPGPAPAGRGHGRVVLAVVVVAALALGALAGALLARQPVLTAASDGSVDAGFARDMQAHHAQAVDLAVLVRDRSTDEEVRTVALDILLTQQNQIGQMAGWLSTWGLPAAASRPPMAWMVGTEHAHGAATSSADGGAAGYAAMPGWVSRADLARLTDATGAEADRLFLQLMIPHHRGGVEMAEYAVEHAQRPQVVALARNIVTSQERELTALQDMLDARGGPVG</sequence>